<organism evidence="1 2">
    <name type="scientific">Trifolium medium</name>
    <dbReference type="NCBI Taxonomy" id="97028"/>
    <lineage>
        <taxon>Eukaryota</taxon>
        <taxon>Viridiplantae</taxon>
        <taxon>Streptophyta</taxon>
        <taxon>Embryophyta</taxon>
        <taxon>Tracheophyta</taxon>
        <taxon>Spermatophyta</taxon>
        <taxon>Magnoliopsida</taxon>
        <taxon>eudicotyledons</taxon>
        <taxon>Gunneridae</taxon>
        <taxon>Pentapetalae</taxon>
        <taxon>rosids</taxon>
        <taxon>fabids</taxon>
        <taxon>Fabales</taxon>
        <taxon>Fabaceae</taxon>
        <taxon>Papilionoideae</taxon>
        <taxon>50 kb inversion clade</taxon>
        <taxon>NPAAA clade</taxon>
        <taxon>Hologalegina</taxon>
        <taxon>IRL clade</taxon>
        <taxon>Trifolieae</taxon>
        <taxon>Trifolium</taxon>
    </lineage>
</organism>
<evidence type="ECO:0000313" key="1">
    <source>
        <dbReference type="EMBL" id="MCH98915.1"/>
    </source>
</evidence>
<name>A0A392NII9_9FABA</name>
<keyword evidence="2" id="KW-1185">Reference proteome</keyword>
<dbReference type="InterPro" id="IPR012340">
    <property type="entry name" value="NA-bd_OB-fold"/>
</dbReference>
<dbReference type="EMBL" id="LXQA010038859">
    <property type="protein sequence ID" value="MCH98915.1"/>
    <property type="molecule type" value="Genomic_DNA"/>
</dbReference>
<comment type="caution">
    <text evidence="1">The sequence shown here is derived from an EMBL/GenBank/DDBJ whole genome shotgun (WGS) entry which is preliminary data.</text>
</comment>
<sequence length="182" mass="20723">LREDSTQVGIYIMNARMVDIIKLSPWWYPVCGCDIIVETYLGAFFCDKCHATDFVPVPKYRVKMVIEDETGAAFLEAYDHVMLPIAVVDKKDHELVRTYFPRAFDSVMGKSIMFIAVSKLVDEECNLMKPVVYKSPVTTTDKLLDEYLGAIYRRSRPYDEAKTSADGAGSSRLVRPKLFKLC</sequence>
<dbReference type="Proteomes" id="UP000265520">
    <property type="component" value="Unassembled WGS sequence"/>
</dbReference>
<dbReference type="Gene3D" id="2.40.50.140">
    <property type="entry name" value="Nucleic acid-binding proteins"/>
    <property type="match status" value="1"/>
</dbReference>
<protein>
    <submittedName>
        <fullName evidence="1">Replication factor A protein</fullName>
    </submittedName>
</protein>
<gene>
    <name evidence="1" type="ORF">A2U01_0019924</name>
</gene>
<reference evidence="1 2" key="1">
    <citation type="journal article" date="2018" name="Front. Plant Sci.">
        <title>Red Clover (Trifolium pratense) and Zigzag Clover (T. medium) - A Picture of Genomic Similarities and Differences.</title>
        <authorList>
            <person name="Dluhosova J."/>
            <person name="Istvanek J."/>
            <person name="Nedelnik J."/>
            <person name="Repkova J."/>
        </authorList>
    </citation>
    <scope>NUCLEOTIDE SEQUENCE [LARGE SCALE GENOMIC DNA]</scope>
    <source>
        <strain evidence="2">cv. 10/8</strain>
        <tissue evidence="1">Leaf</tissue>
    </source>
</reference>
<accession>A0A392NII9</accession>
<dbReference type="SUPFAM" id="SSF50249">
    <property type="entry name" value="Nucleic acid-binding proteins"/>
    <property type="match status" value="1"/>
</dbReference>
<dbReference type="AlphaFoldDB" id="A0A392NII9"/>
<feature type="non-terminal residue" evidence="1">
    <location>
        <position position="1"/>
    </location>
</feature>
<proteinExistence type="predicted"/>
<evidence type="ECO:0000313" key="2">
    <source>
        <dbReference type="Proteomes" id="UP000265520"/>
    </source>
</evidence>